<dbReference type="EMBL" id="SODV01000001">
    <property type="protein sequence ID" value="TDW99982.1"/>
    <property type="molecule type" value="Genomic_DNA"/>
</dbReference>
<dbReference type="InterPro" id="IPR036291">
    <property type="entry name" value="NAD(P)-bd_dom_sf"/>
</dbReference>
<dbReference type="Gene3D" id="3.40.50.720">
    <property type="entry name" value="NAD(P)-binding Rossmann-like Domain"/>
    <property type="match status" value="1"/>
</dbReference>
<dbReference type="AlphaFoldDB" id="A0A4V3GLL6"/>
<name>A0A4V3GLL6_9BACT</name>
<dbReference type="Proteomes" id="UP000294498">
    <property type="component" value="Unassembled WGS sequence"/>
</dbReference>
<evidence type="ECO:0000256" key="2">
    <source>
        <dbReference type="ARBA" id="ARBA00023002"/>
    </source>
</evidence>
<reference evidence="4 5" key="1">
    <citation type="submission" date="2019-03" db="EMBL/GenBank/DDBJ databases">
        <title>Genomic Encyclopedia of Type Strains, Phase IV (KMG-IV): sequencing the most valuable type-strain genomes for metagenomic binning, comparative biology and taxonomic classification.</title>
        <authorList>
            <person name="Goeker M."/>
        </authorList>
    </citation>
    <scope>NUCLEOTIDE SEQUENCE [LARGE SCALE GENOMIC DNA]</scope>
    <source>
        <strain evidence="4 5">DSM 100059</strain>
    </source>
</reference>
<dbReference type="InterPro" id="IPR002347">
    <property type="entry name" value="SDR_fam"/>
</dbReference>
<keyword evidence="5" id="KW-1185">Reference proteome</keyword>
<evidence type="ECO:0000256" key="3">
    <source>
        <dbReference type="RuleBase" id="RU000363"/>
    </source>
</evidence>
<evidence type="ECO:0000256" key="1">
    <source>
        <dbReference type="ARBA" id="ARBA00006484"/>
    </source>
</evidence>
<dbReference type="InterPro" id="IPR020904">
    <property type="entry name" value="Sc_DH/Rdtase_CS"/>
</dbReference>
<dbReference type="PROSITE" id="PS00061">
    <property type="entry name" value="ADH_SHORT"/>
    <property type="match status" value="1"/>
</dbReference>
<dbReference type="PRINTS" id="PR00080">
    <property type="entry name" value="SDRFAMILY"/>
</dbReference>
<gene>
    <name evidence="4" type="ORF">EDB95_0999</name>
</gene>
<keyword evidence="2" id="KW-0560">Oxidoreductase</keyword>
<comment type="caution">
    <text evidence="4">The sequence shown here is derived from an EMBL/GenBank/DDBJ whole genome shotgun (WGS) entry which is preliminary data.</text>
</comment>
<comment type="similarity">
    <text evidence="1 3">Belongs to the short-chain dehydrogenases/reductases (SDR) family.</text>
</comment>
<dbReference type="SUPFAM" id="SSF51735">
    <property type="entry name" value="NAD(P)-binding Rossmann-fold domains"/>
    <property type="match status" value="1"/>
</dbReference>
<dbReference type="CDD" id="cd05233">
    <property type="entry name" value="SDR_c"/>
    <property type="match status" value="1"/>
</dbReference>
<dbReference type="PRINTS" id="PR00081">
    <property type="entry name" value="GDHRDH"/>
</dbReference>
<protein>
    <submittedName>
        <fullName evidence="4">Short-subunit dehydrogenase</fullName>
    </submittedName>
</protein>
<proteinExistence type="inferred from homology"/>
<accession>A0A4V3GLL6</accession>
<organism evidence="4 5">
    <name type="scientific">Dinghuibacter silviterrae</name>
    <dbReference type="NCBI Taxonomy" id="1539049"/>
    <lineage>
        <taxon>Bacteria</taxon>
        <taxon>Pseudomonadati</taxon>
        <taxon>Bacteroidota</taxon>
        <taxon>Chitinophagia</taxon>
        <taxon>Chitinophagales</taxon>
        <taxon>Chitinophagaceae</taxon>
        <taxon>Dinghuibacter</taxon>
    </lineage>
</organism>
<evidence type="ECO:0000313" key="5">
    <source>
        <dbReference type="Proteomes" id="UP000294498"/>
    </source>
</evidence>
<dbReference type="Pfam" id="PF00106">
    <property type="entry name" value="adh_short"/>
    <property type="match status" value="1"/>
</dbReference>
<evidence type="ECO:0000313" key="4">
    <source>
        <dbReference type="EMBL" id="TDW99982.1"/>
    </source>
</evidence>
<sequence length="230" mass="24249">MITGGSKGLGFAFAEAFAAGGCSLVLCARGEKDLDKAAASLREAYPGITVVTAAFDLGRPEAAKAFGQWVLDKGVPVDILINNAGRFVMGNLFDEPEGSLEDMIGTNLYSAYHVTRTLLPSMMARRSGHIFNICSIASLQAYKYGGSYSVSKFALLGFSKNLREDLKPHGIKVTAVCPGAAYTSSWEGSGVEPGRIMTAADVAQMVFAAASLSPQATVEDIVLRPQLGDL</sequence>
<dbReference type="GO" id="GO:0016491">
    <property type="term" value="F:oxidoreductase activity"/>
    <property type="evidence" value="ECO:0007669"/>
    <property type="project" value="UniProtKB-KW"/>
</dbReference>
<dbReference type="GO" id="GO:0016020">
    <property type="term" value="C:membrane"/>
    <property type="evidence" value="ECO:0007669"/>
    <property type="project" value="TreeGrafter"/>
</dbReference>
<dbReference type="PANTHER" id="PTHR44196">
    <property type="entry name" value="DEHYDROGENASE/REDUCTASE SDR FAMILY MEMBER 7B"/>
    <property type="match status" value="1"/>
</dbReference>
<dbReference type="PANTHER" id="PTHR44196:SF1">
    <property type="entry name" value="DEHYDROGENASE_REDUCTASE SDR FAMILY MEMBER 7B"/>
    <property type="match status" value="1"/>
</dbReference>